<sequence length="58" mass="6156">TPSVTTDTASKAVATDGTVIIDSTAPVNSNNLLDRCFDKPRPITSSDATPVKELNDYM</sequence>
<gene>
    <name evidence="1" type="ORF">SMN809_LOCUS61733</name>
</gene>
<reference evidence="1" key="1">
    <citation type="submission" date="2021-02" db="EMBL/GenBank/DDBJ databases">
        <authorList>
            <person name="Nowell W R."/>
        </authorList>
    </citation>
    <scope>NUCLEOTIDE SEQUENCE</scope>
</reference>
<name>A0A8S3F309_9BILA</name>
<dbReference type="AlphaFoldDB" id="A0A8S3F309"/>
<dbReference type="Proteomes" id="UP000676336">
    <property type="component" value="Unassembled WGS sequence"/>
</dbReference>
<accession>A0A8S3F309</accession>
<protein>
    <submittedName>
        <fullName evidence="1">Uncharacterized protein</fullName>
    </submittedName>
</protein>
<comment type="caution">
    <text evidence="1">The sequence shown here is derived from an EMBL/GenBank/DDBJ whole genome shotgun (WGS) entry which is preliminary data.</text>
</comment>
<feature type="non-terminal residue" evidence="1">
    <location>
        <position position="58"/>
    </location>
</feature>
<evidence type="ECO:0000313" key="2">
    <source>
        <dbReference type="Proteomes" id="UP000676336"/>
    </source>
</evidence>
<evidence type="ECO:0000313" key="1">
    <source>
        <dbReference type="EMBL" id="CAF5102287.1"/>
    </source>
</evidence>
<dbReference type="EMBL" id="CAJOBI010249904">
    <property type="protein sequence ID" value="CAF5102287.1"/>
    <property type="molecule type" value="Genomic_DNA"/>
</dbReference>
<feature type="non-terminal residue" evidence="1">
    <location>
        <position position="1"/>
    </location>
</feature>
<proteinExistence type="predicted"/>
<organism evidence="1 2">
    <name type="scientific">Rotaria magnacalcarata</name>
    <dbReference type="NCBI Taxonomy" id="392030"/>
    <lineage>
        <taxon>Eukaryota</taxon>
        <taxon>Metazoa</taxon>
        <taxon>Spiralia</taxon>
        <taxon>Gnathifera</taxon>
        <taxon>Rotifera</taxon>
        <taxon>Eurotatoria</taxon>
        <taxon>Bdelloidea</taxon>
        <taxon>Philodinida</taxon>
        <taxon>Philodinidae</taxon>
        <taxon>Rotaria</taxon>
    </lineage>
</organism>